<dbReference type="EMBL" id="LIDM01000011">
    <property type="protein sequence ID" value="KRP33281.1"/>
    <property type="molecule type" value="Genomic_DNA"/>
</dbReference>
<dbReference type="InterPro" id="IPR045257">
    <property type="entry name" value="E2/Pdx1"/>
</dbReference>
<dbReference type="Pfam" id="PF00364">
    <property type="entry name" value="Biotin_lipoyl"/>
    <property type="match status" value="1"/>
</dbReference>
<name>A0A0R2XGR6_9BACT</name>
<accession>A0A0R2XGR6</accession>
<gene>
    <name evidence="4" type="ORF">ABS32_00710</name>
</gene>
<comment type="cofactor">
    <cofactor evidence="1">
        <name>(R)-lipoate</name>
        <dbReference type="ChEBI" id="CHEBI:83088"/>
    </cofactor>
</comment>
<dbReference type="PANTHER" id="PTHR23151">
    <property type="entry name" value="DIHYDROLIPOAMIDE ACETYL/SUCCINYL-TRANSFERASE-RELATED"/>
    <property type="match status" value="1"/>
</dbReference>
<keyword evidence="2" id="KW-0450">Lipoyl</keyword>
<dbReference type="PROSITE" id="PS50968">
    <property type="entry name" value="BIOTINYL_LIPOYL"/>
    <property type="match status" value="1"/>
</dbReference>
<evidence type="ECO:0000259" key="3">
    <source>
        <dbReference type="PROSITE" id="PS50968"/>
    </source>
</evidence>
<dbReference type="GO" id="GO:0045254">
    <property type="term" value="C:pyruvate dehydrogenase complex"/>
    <property type="evidence" value="ECO:0007669"/>
    <property type="project" value="InterPro"/>
</dbReference>
<dbReference type="InterPro" id="IPR000089">
    <property type="entry name" value="Biotin_lipoyl"/>
</dbReference>
<reference evidence="4 5" key="1">
    <citation type="submission" date="2015-10" db="EMBL/GenBank/DDBJ databases">
        <title>Metagenome-Assembled Genomes uncover a global brackish microbiome.</title>
        <authorList>
            <person name="Hugerth L.W."/>
            <person name="Larsson J."/>
            <person name="Alneberg J."/>
            <person name="Lindh M.V."/>
            <person name="Legrand C."/>
            <person name="Pinhassi J."/>
            <person name="Andersson A.F."/>
        </authorList>
    </citation>
    <scope>NUCLEOTIDE SEQUENCE [LARGE SCALE GENOMIC DNA]</scope>
    <source>
        <strain evidence="4">BACL9 MAG-120820-bin42</strain>
    </source>
</reference>
<dbReference type="InterPro" id="IPR003016">
    <property type="entry name" value="2-oxoA_DH_lipoyl-BS"/>
</dbReference>
<dbReference type="GO" id="GO:0006086">
    <property type="term" value="P:pyruvate decarboxylation to acetyl-CoA"/>
    <property type="evidence" value="ECO:0007669"/>
    <property type="project" value="InterPro"/>
</dbReference>
<comment type="caution">
    <text evidence="4">The sequence shown here is derived from an EMBL/GenBank/DDBJ whole genome shotgun (WGS) entry which is preliminary data.</text>
</comment>
<dbReference type="PANTHER" id="PTHR23151:SF90">
    <property type="entry name" value="DIHYDROLIPOYLLYSINE-RESIDUE ACETYLTRANSFERASE COMPONENT OF PYRUVATE DEHYDROGENASE COMPLEX, MITOCHONDRIAL-RELATED"/>
    <property type="match status" value="1"/>
</dbReference>
<protein>
    <recommendedName>
        <fullName evidence="3">Lipoyl-binding domain-containing protein</fullName>
    </recommendedName>
</protein>
<evidence type="ECO:0000256" key="1">
    <source>
        <dbReference type="ARBA" id="ARBA00001938"/>
    </source>
</evidence>
<evidence type="ECO:0000313" key="5">
    <source>
        <dbReference type="Proteomes" id="UP000051557"/>
    </source>
</evidence>
<dbReference type="AlphaFoldDB" id="A0A0R2XGR6"/>
<organism evidence="4 5">
    <name type="scientific">Verrucomicrobia subdivision 6 bacterium BACL9 MAG-120820-bin42</name>
    <dbReference type="NCBI Taxonomy" id="1655634"/>
    <lineage>
        <taxon>Bacteria</taxon>
        <taxon>Pseudomonadati</taxon>
        <taxon>Verrucomicrobiota</taxon>
        <taxon>Verrucomicrobiia</taxon>
        <taxon>Verrucomicrobiales</taxon>
        <taxon>Verrucomicrobia subdivision 6</taxon>
    </lineage>
</organism>
<dbReference type="SUPFAM" id="SSF51230">
    <property type="entry name" value="Single hybrid motif"/>
    <property type="match status" value="1"/>
</dbReference>
<dbReference type="Gene3D" id="2.40.50.100">
    <property type="match status" value="1"/>
</dbReference>
<feature type="non-terminal residue" evidence="4">
    <location>
        <position position="73"/>
    </location>
</feature>
<proteinExistence type="predicted"/>
<sequence>MSTATTSLPIRVPSVGESITSGVLGSWKKKDGEIVSSGDALFEIETDKVTSEVFAETDGTLEILIAEGTEVKV</sequence>
<dbReference type="Proteomes" id="UP000051557">
    <property type="component" value="Unassembled WGS sequence"/>
</dbReference>
<dbReference type="InterPro" id="IPR011053">
    <property type="entry name" value="Single_hybrid_motif"/>
</dbReference>
<evidence type="ECO:0000313" key="4">
    <source>
        <dbReference type="EMBL" id="KRP33281.1"/>
    </source>
</evidence>
<dbReference type="CDD" id="cd06849">
    <property type="entry name" value="lipoyl_domain"/>
    <property type="match status" value="1"/>
</dbReference>
<feature type="domain" description="Lipoyl-binding" evidence="3">
    <location>
        <begin position="7"/>
        <end position="73"/>
    </location>
</feature>
<evidence type="ECO:0000256" key="2">
    <source>
        <dbReference type="ARBA" id="ARBA00022823"/>
    </source>
</evidence>
<dbReference type="PROSITE" id="PS00189">
    <property type="entry name" value="LIPOYL"/>
    <property type="match status" value="1"/>
</dbReference>